<dbReference type="Gene3D" id="1.10.150.20">
    <property type="entry name" value="5' to 3' exonuclease, C-terminal subdomain"/>
    <property type="match status" value="1"/>
</dbReference>
<organism evidence="2 3">
    <name type="scientific">Noviherbaspirillum galbum</name>
    <dbReference type="NCBI Taxonomy" id="2709383"/>
    <lineage>
        <taxon>Bacteria</taxon>
        <taxon>Pseudomonadati</taxon>
        <taxon>Pseudomonadota</taxon>
        <taxon>Betaproteobacteria</taxon>
        <taxon>Burkholderiales</taxon>
        <taxon>Oxalobacteraceae</taxon>
        <taxon>Noviherbaspirillum</taxon>
    </lineage>
</organism>
<evidence type="ECO:0000259" key="1">
    <source>
        <dbReference type="Pfam" id="PF03118"/>
    </source>
</evidence>
<sequence>MEMHLIIKNDQDARKALDLLTEYLAKDWLSDRAQVPRQRMLGYDSKMALIDMPNPVPVRAHNLLVANEIYTLGELLAKTEVDLMRIDGFGPTCLEGVKIALEKMGLRLALSNTH</sequence>
<dbReference type="SUPFAM" id="SSF47789">
    <property type="entry name" value="C-terminal domain of RNA polymerase alpha subunit"/>
    <property type="match status" value="1"/>
</dbReference>
<dbReference type="GO" id="GO:0003899">
    <property type="term" value="F:DNA-directed RNA polymerase activity"/>
    <property type="evidence" value="ECO:0007669"/>
    <property type="project" value="InterPro"/>
</dbReference>
<dbReference type="EMBL" id="JAAIVB010000011">
    <property type="protein sequence ID" value="NEX60152.1"/>
    <property type="molecule type" value="Genomic_DNA"/>
</dbReference>
<feature type="domain" description="RNA polymerase alpha subunit C-terminal" evidence="1">
    <location>
        <begin position="57"/>
        <end position="103"/>
    </location>
</feature>
<accession>A0A6B3SNW6</accession>
<proteinExistence type="predicted"/>
<dbReference type="Pfam" id="PF03118">
    <property type="entry name" value="RNA_pol_A_CTD"/>
    <property type="match status" value="1"/>
</dbReference>
<evidence type="ECO:0000313" key="3">
    <source>
        <dbReference type="Proteomes" id="UP000482155"/>
    </source>
</evidence>
<dbReference type="RefSeq" id="WP_163960653.1">
    <property type="nucleotide sequence ID" value="NZ_JAAIVB010000011.1"/>
</dbReference>
<dbReference type="Proteomes" id="UP000482155">
    <property type="component" value="Unassembled WGS sequence"/>
</dbReference>
<evidence type="ECO:0000313" key="2">
    <source>
        <dbReference type="EMBL" id="NEX60152.1"/>
    </source>
</evidence>
<name>A0A6B3SNW6_9BURK</name>
<dbReference type="GO" id="GO:0006351">
    <property type="term" value="P:DNA-templated transcription"/>
    <property type="evidence" value="ECO:0007669"/>
    <property type="project" value="InterPro"/>
</dbReference>
<gene>
    <name evidence="2" type="ORF">G3574_03585</name>
</gene>
<dbReference type="AlphaFoldDB" id="A0A6B3SNW6"/>
<dbReference type="InterPro" id="IPR011260">
    <property type="entry name" value="RNAP_asu_C"/>
</dbReference>
<comment type="caution">
    <text evidence="2">The sequence shown here is derived from an EMBL/GenBank/DDBJ whole genome shotgun (WGS) entry which is preliminary data.</text>
</comment>
<protein>
    <recommendedName>
        <fullName evidence="1">RNA polymerase alpha subunit C-terminal domain-containing protein</fullName>
    </recommendedName>
</protein>
<reference evidence="2 3" key="1">
    <citation type="submission" date="2020-02" db="EMBL/GenBank/DDBJ databases">
        <authorList>
            <person name="Kim M.K."/>
        </authorList>
    </citation>
    <scope>NUCLEOTIDE SEQUENCE [LARGE SCALE GENOMIC DNA]</scope>
    <source>
        <strain evidence="2 3">17J57-3</strain>
    </source>
</reference>
<keyword evidence="3" id="KW-1185">Reference proteome</keyword>
<dbReference type="GO" id="GO:0003677">
    <property type="term" value="F:DNA binding"/>
    <property type="evidence" value="ECO:0007669"/>
    <property type="project" value="InterPro"/>
</dbReference>